<dbReference type="KEGG" id="pco:PHACADRAFT_254732"/>
<dbReference type="Pfam" id="PF09994">
    <property type="entry name" value="T6SS_Tle1-like_cat"/>
    <property type="match status" value="1"/>
</dbReference>
<feature type="region of interest" description="Disordered" evidence="1">
    <location>
        <begin position="1"/>
        <end position="25"/>
    </location>
</feature>
<dbReference type="InParanoid" id="K5VZY5"/>
<dbReference type="Gene3D" id="3.40.50.1820">
    <property type="entry name" value="alpha/beta hydrolase"/>
    <property type="match status" value="1"/>
</dbReference>
<feature type="compositionally biased region" description="Low complexity" evidence="1">
    <location>
        <begin position="1"/>
        <end position="14"/>
    </location>
</feature>
<evidence type="ECO:0000259" key="2">
    <source>
        <dbReference type="Pfam" id="PF09994"/>
    </source>
</evidence>
<evidence type="ECO:0000313" key="3">
    <source>
        <dbReference type="EMBL" id="EKM57153.1"/>
    </source>
</evidence>
<evidence type="ECO:0000256" key="1">
    <source>
        <dbReference type="SAM" id="MobiDB-lite"/>
    </source>
</evidence>
<dbReference type="OrthoDB" id="3162439at2759"/>
<sequence>MSDRSPSVSSVCSDETLHSPVSPSFLYDAKDLKGRASRSDVSESQQRHKDDFRYDVSETGIRQKVWIPAHHRHRTLVLCFDGTGDQFDSDNSNVVQFVSMLRKDDTSQQLVYYQPGIGTYTGTNMPIVATISKTLDEMFAMNISSHIKDGYQFLMNNYTDGDKICLFGFSRGAYTARALAGMLQKVGLLPRSNDAQLYFAYDMYAKTATNADDKDFDEQVILVEIFKRTFCRDVKVEFLGVWDTVNSVGLIPRTLPFVYMNNGVRHLRHALSLDERRVRFVPSFASAYVPRQAAQDGERAEQRFEDAVNAAAGAHCDVREVWFAGVHADVGGGSVKNNTRHALARIPLRWMVREAFRCGTGLIFDAAMLQQIGLSLDVAPDTTSTGTTTISLADPPPRLAAHEVHAYPDLTVELEAAEDAADATDAREDARAKESWGWRALRTAGALLAAPFRALFGPRARKDRLSDTARLRGGRHVVPSRMHPAHARAAHGHGHDHCRRPTGTAPPLTPQLPPPLHEDLHALDTAHTAAQDPMYEAVEELADALSVMHDQLTSAGGWMRLLWLAMEYLPAWVRVERPPHVQPGHSADAWEWWSRPGHDRSVWKWVRNCGRGRVVTDDVLRPGMHVHRSVKTRLEAQGVRLRTVHRRGEVYVPQVRPAVPRGDGEALPERLKHCEWNVEVPAHWEWVD</sequence>
<name>K5VZY5_PHACS</name>
<dbReference type="Proteomes" id="UP000008370">
    <property type="component" value="Unassembled WGS sequence"/>
</dbReference>
<dbReference type="PANTHER" id="PTHR33840">
    <property type="match status" value="1"/>
</dbReference>
<reference evidence="3 4" key="1">
    <citation type="journal article" date="2012" name="BMC Genomics">
        <title>Comparative genomics of the white-rot fungi, Phanerochaete carnosa and P. chrysosporium, to elucidate the genetic basis of the distinct wood types they colonize.</title>
        <authorList>
            <person name="Suzuki H."/>
            <person name="MacDonald J."/>
            <person name="Syed K."/>
            <person name="Salamov A."/>
            <person name="Hori C."/>
            <person name="Aerts A."/>
            <person name="Henrissat B."/>
            <person name="Wiebenga A."/>
            <person name="vanKuyk P.A."/>
            <person name="Barry K."/>
            <person name="Lindquist E."/>
            <person name="LaButti K."/>
            <person name="Lapidus A."/>
            <person name="Lucas S."/>
            <person name="Coutinho P."/>
            <person name="Gong Y."/>
            <person name="Samejima M."/>
            <person name="Mahadevan R."/>
            <person name="Abou-Zaid M."/>
            <person name="de Vries R.P."/>
            <person name="Igarashi K."/>
            <person name="Yadav J.S."/>
            <person name="Grigoriev I.V."/>
            <person name="Master E.R."/>
        </authorList>
    </citation>
    <scope>NUCLEOTIDE SEQUENCE [LARGE SCALE GENOMIC DNA]</scope>
    <source>
        <strain evidence="3 4">HHB-10118-sp</strain>
    </source>
</reference>
<dbReference type="GeneID" id="18916130"/>
<accession>K5VZY5</accession>
<proteinExistence type="predicted"/>
<dbReference type="SUPFAM" id="SSF53474">
    <property type="entry name" value="alpha/beta-Hydrolases"/>
    <property type="match status" value="1"/>
</dbReference>
<dbReference type="HOGENOM" id="CLU_005049_5_0_1"/>
<dbReference type="PANTHER" id="PTHR33840:SF2">
    <property type="entry name" value="TLE1 PHOSPHOLIPASE DOMAIN-CONTAINING PROTEIN"/>
    <property type="match status" value="1"/>
</dbReference>
<keyword evidence="4" id="KW-1185">Reference proteome</keyword>
<dbReference type="InterPro" id="IPR018712">
    <property type="entry name" value="Tle1-like_cat"/>
</dbReference>
<dbReference type="RefSeq" id="XP_007394975.1">
    <property type="nucleotide sequence ID" value="XM_007394913.1"/>
</dbReference>
<organism evidence="3 4">
    <name type="scientific">Phanerochaete carnosa (strain HHB-10118-sp)</name>
    <name type="common">White-rot fungus</name>
    <name type="synonym">Peniophora carnosa</name>
    <dbReference type="NCBI Taxonomy" id="650164"/>
    <lineage>
        <taxon>Eukaryota</taxon>
        <taxon>Fungi</taxon>
        <taxon>Dikarya</taxon>
        <taxon>Basidiomycota</taxon>
        <taxon>Agaricomycotina</taxon>
        <taxon>Agaricomycetes</taxon>
        <taxon>Polyporales</taxon>
        <taxon>Phanerochaetaceae</taxon>
        <taxon>Phanerochaete</taxon>
    </lineage>
</organism>
<gene>
    <name evidence="3" type="ORF">PHACADRAFT_254732</name>
</gene>
<evidence type="ECO:0000313" key="4">
    <source>
        <dbReference type="Proteomes" id="UP000008370"/>
    </source>
</evidence>
<feature type="domain" description="T6SS Phospholipase effector Tle1-like catalytic" evidence="2">
    <location>
        <begin position="74"/>
        <end position="354"/>
    </location>
</feature>
<feature type="compositionally biased region" description="Basic residues" evidence="1">
    <location>
        <begin position="483"/>
        <end position="500"/>
    </location>
</feature>
<dbReference type="EMBL" id="JH930471">
    <property type="protein sequence ID" value="EKM57153.1"/>
    <property type="molecule type" value="Genomic_DNA"/>
</dbReference>
<dbReference type="AlphaFoldDB" id="K5VZY5"/>
<dbReference type="InterPro" id="IPR029058">
    <property type="entry name" value="AB_hydrolase_fold"/>
</dbReference>
<protein>
    <recommendedName>
        <fullName evidence="2">T6SS Phospholipase effector Tle1-like catalytic domain-containing protein</fullName>
    </recommendedName>
</protein>
<feature type="region of interest" description="Disordered" evidence="1">
    <location>
        <begin position="466"/>
        <end position="518"/>
    </location>
</feature>